<evidence type="ECO:0000256" key="3">
    <source>
        <dbReference type="ARBA" id="ARBA00022438"/>
    </source>
</evidence>
<keyword evidence="8 9" id="KW-0482">Metalloprotease</keyword>
<evidence type="ECO:0000313" key="12">
    <source>
        <dbReference type="Proteomes" id="UP001163739"/>
    </source>
</evidence>
<keyword evidence="7 9" id="KW-0862">Zinc</keyword>
<organism evidence="11 12">
    <name type="scientific">Alkalimarinus alittae</name>
    <dbReference type="NCBI Taxonomy" id="2961619"/>
    <lineage>
        <taxon>Bacteria</taxon>
        <taxon>Pseudomonadati</taxon>
        <taxon>Pseudomonadota</taxon>
        <taxon>Gammaproteobacteria</taxon>
        <taxon>Alteromonadales</taxon>
        <taxon>Alteromonadaceae</taxon>
        <taxon>Alkalimarinus</taxon>
    </lineage>
</organism>
<name>A0ABY6MYK6_9ALTE</name>
<evidence type="ECO:0000313" key="11">
    <source>
        <dbReference type="EMBL" id="UZE94862.1"/>
    </source>
</evidence>
<keyword evidence="6 9" id="KW-0378">Hydrolase</keyword>
<evidence type="ECO:0000256" key="8">
    <source>
        <dbReference type="ARBA" id="ARBA00023049"/>
    </source>
</evidence>
<dbReference type="PANTHER" id="PTHR28570:SF3">
    <property type="entry name" value="ASPARTYL AMINOPEPTIDASE"/>
    <property type="match status" value="1"/>
</dbReference>
<evidence type="ECO:0000256" key="2">
    <source>
        <dbReference type="ARBA" id="ARBA00008290"/>
    </source>
</evidence>
<keyword evidence="4 9" id="KW-0645">Protease</keyword>
<keyword evidence="3 9" id="KW-0031">Aminopeptidase</keyword>
<evidence type="ECO:0000256" key="10">
    <source>
        <dbReference type="RuleBase" id="RU004387"/>
    </source>
</evidence>
<dbReference type="NCBIfam" id="NF002759">
    <property type="entry name" value="PRK02813.1"/>
    <property type="match status" value="1"/>
</dbReference>
<dbReference type="SUPFAM" id="SSF53187">
    <property type="entry name" value="Zn-dependent exopeptidases"/>
    <property type="match status" value="1"/>
</dbReference>
<dbReference type="SUPFAM" id="SSF101821">
    <property type="entry name" value="Aminopeptidase/glucanase lid domain"/>
    <property type="match status" value="1"/>
</dbReference>
<sequence length="448" mass="49274">MQLDFFNQGLMSFLKRSPTPFHAVSNMESALLQAGFERLDESVEWVLKPQGRYFVARNGSSLIAFSVGDNPSDGIRMVGGHTDSPCLKVKPTPEIKQKGFFQLGVEVYGGALLGPWFDRDLSIAGRVTFLNSKDQLSSGLIDFERPIALIPSLAIHLDRDVNNGRPINAQKELPVILTQLGENEDISFREILKSALRDTYPDIDVKKVLDYELCLYDVQPPSYIGLNNEFMVSARMDNLLSCYIGLSSLLKAVGAEGGSQEGGQIAGNQPACMLVCSDHEEVGSQSAEGAQGPFLMNVLERLYPDSQTRAQVINASMMISADNAHGVHPNFADKHDNNHGPLINEGPVIKINANQRYATNSETSSIYRHLSEQLDLPYQSFVVRSDMACGSTIGPITASNIGVRTLDIGVPQLAMHSIREMIGSKDAFTLYKVLAHFNQKRNLKVDRV</sequence>
<evidence type="ECO:0000256" key="7">
    <source>
        <dbReference type="ARBA" id="ARBA00022833"/>
    </source>
</evidence>
<comment type="cofactor">
    <cofactor evidence="1 10">
        <name>Zn(2+)</name>
        <dbReference type="ChEBI" id="CHEBI:29105"/>
    </cofactor>
</comment>
<dbReference type="CDD" id="cd05658">
    <property type="entry name" value="M18_DAP"/>
    <property type="match status" value="1"/>
</dbReference>
<accession>A0ABY6MYK6</accession>
<reference evidence="11" key="1">
    <citation type="submission" date="2022-06" db="EMBL/GenBank/DDBJ databases">
        <title>Alkalimarinus sp. nov., isolated from gut of a Alitta virens.</title>
        <authorList>
            <person name="Yang A.I."/>
            <person name="Shin N.-R."/>
        </authorList>
    </citation>
    <scope>NUCLEOTIDE SEQUENCE</scope>
    <source>
        <strain evidence="11">A2M4</strain>
    </source>
</reference>
<evidence type="ECO:0000256" key="5">
    <source>
        <dbReference type="ARBA" id="ARBA00022723"/>
    </source>
</evidence>
<dbReference type="Gene3D" id="2.30.250.10">
    <property type="entry name" value="Aminopeptidase i, Domain 2"/>
    <property type="match status" value="1"/>
</dbReference>
<gene>
    <name evidence="11" type="ORF">NKI27_12325</name>
</gene>
<protein>
    <recommendedName>
        <fullName evidence="10">M18 family aminopeptidase</fullName>
        <ecNumber evidence="10">3.4.11.-</ecNumber>
    </recommendedName>
</protein>
<evidence type="ECO:0000256" key="9">
    <source>
        <dbReference type="RuleBase" id="RU004386"/>
    </source>
</evidence>
<dbReference type="InterPro" id="IPR023358">
    <property type="entry name" value="Peptidase_M18_dom2"/>
</dbReference>
<dbReference type="InterPro" id="IPR001948">
    <property type="entry name" value="Peptidase_M18"/>
</dbReference>
<dbReference type="EC" id="3.4.11.-" evidence="10"/>
<evidence type="ECO:0000256" key="4">
    <source>
        <dbReference type="ARBA" id="ARBA00022670"/>
    </source>
</evidence>
<dbReference type="PRINTS" id="PR00932">
    <property type="entry name" value="AMINO1PTASE"/>
</dbReference>
<dbReference type="GO" id="GO:0004177">
    <property type="term" value="F:aminopeptidase activity"/>
    <property type="evidence" value="ECO:0007669"/>
    <property type="project" value="UniProtKB-KW"/>
</dbReference>
<comment type="similarity">
    <text evidence="2 9">Belongs to the peptidase M18 family.</text>
</comment>
<dbReference type="Gene3D" id="3.40.630.10">
    <property type="entry name" value="Zn peptidases"/>
    <property type="match status" value="1"/>
</dbReference>
<proteinExistence type="inferred from homology"/>
<dbReference type="PANTHER" id="PTHR28570">
    <property type="entry name" value="ASPARTYL AMINOPEPTIDASE"/>
    <property type="match status" value="1"/>
</dbReference>
<dbReference type="RefSeq" id="WP_265046354.1">
    <property type="nucleotide sequence ID" value="NZ_CP100390.1"/>
</dbReference>
<evidence type="ECO:0000256" key="6">
    <source>
        <dbReference type="ARBA" id="ARBA00022801"/>
    </source>
</evidence>
<dbReference type="Proteomes" id="UP001163739">
    <property type="component" value="Chromosome"/>
</dbReference>
<keyword evidence="5 9" id="KW-0479">Metal-binding</keyword>
<dbReference type="Pfam" id="PF02127">
    <property type="entry name" value="Peptidase_M18"/>
    <property type="match status" value="1"/>
</dbReference>
<dbReference type="EMBL" id="CP100390">
    <property type="protein sequence ID" value="UZE94862.1"/>
    <property type="molecule type" value="Genomic_DNA"/>
</dbReference>
<evidence type="ECO:0000256" key="1">
    <source>
        <dbReference type="ARBA" id="ARBA00001947"/>
    </source>
</evidence>
<keyword evidence="12" id="KW-1185">Reference proteome</keyword>